<name>A0ABN6ME53_9ACTN</name>
<feature type="chain" id="PRO_5046451456" evidence="1">
    <location>
        <begin position="17"/>
        <end position="180"/>
    </location>
</feature>
<evidence type="ECO:0000313" key="3">
    <source>
        <dbReference type="Proteomes" id="UP001320544"/>
    </source>
</evidence>
<evidence type="ECO:0000256" key="1">
    <source>
        <dbReference type="SAM" id="SignalP"/>
    </source>
</evidence>
<organism evidence="2 3">
    <name type="scientific">Raoultibacter timonensis</name>
    <dbReference type="NCBI Taxonomy" id="1907662"/>
    <lineage>
        <taxon>Bacteria</taxon>
        <taxon>Bacillati</taxon>
        <taxon>Actinomycetota</taxon>
        <taxon>Coriobacteriia</taxon>
        <taxon>Eggerthellales</taxon>
        <taxon>Eggerthellaceae</taxon>
        <taxon>Raoultibacter</taxon>
    </lineage>
</organism>
<evidence type="ECO:0000313" key="2">
    <source>
        <dbReference type="EMBL" id="BDE94936.1"/>
    </source>
</evidence>
<proteinExistence type="predicted"/>
<gene>
    <name evidence="2" type="ORF">CE91St30_02690</name>
</gene>
<dbReference type="EMBL" id="AP025564">
    <property type="protein sequence ID" value="BDE94936.1"/>
    <property type="molecule type" value="Genomic_DNA"/>
</dbReference>
<feature type="signal peptide" evidence="1">
    <location>
        <begin position="1"/>
        <end position="16"/>
    </location>
</feature>
<keyword evidence="1" id="KW-0732">Signal</keyword>
<protein>
    <submittedName>
        <fullName evidence="2">Uncharacterized protein</fullName>
    </submittedName>
</protein>
<accession>A0ABN6ME53</accession>
<sequence length="180" mass="20126">MSGMASLIMAAVAAVAIAPVAPGCHEATDRIGRDAEMVYRSDDYGLKYELVCAGFEKWVSGNRSFRDLNEKFFSYDKDYRNMLWHDVLQHANLEFDFVLVGSLRPSGWAVMEADEWNGDPYDGTRFSFVGLRYEKDHIDCKLGDRIVVTATKLAKHDGDSVLGTDIEDGLVIDEGTFRVA</sequence>
<dbReference type="Proteomes" id="UP001320544">
    <property type="component" value="Chromosome"/>
</dbReference>
<reference evidence="2 3" key="1">
    <citation type="submission" date="2022-01" db="EMBL/GenBank/DDBJ databases">
        <title>Novel bile acid biosynthetic pathways are enriched in the microbiome of centenarians.</title>
        <authorList>
            <person name="Sato Y."/>
            <person name="Atarashi K."/>
            <person name="Plichta R.D."/>
            <person name="Arai Y."/>
            <person name="Sasajima S."/>
            <person name="Kearney M.S."/>
            <person name="Suda W."/>
            <person name="Takeshita K."/>
            <person name="Sasaki T."/>
            <person name="Okamoto S."/>
            <person name="Skelly N.A."/>
            <person name="Okamura Y."/>
            <person name="Vlamakis H."/>
            <person name="Li Y."/>
            <person name="Tanoue T."/>
            <person name="Takei H."/>
            <person name="Nittono H."/>
            <person name="Narushima S."/>
            <person name="Irie J."/>
            <person name="Itoh H."/>
            <person name="Moriya K."/>
            <person name="Sugiura Y."/>
            <person name="Suematsu M."/>
            <person name="Moritoki N."/>
            <person name="Shibata S."/>
            <person name="Littman R.D."/>
            <person name="Fischbach A.M."/>
            <person name="Uwamino Y."/>
            <person name="Inoue T."/>
            <person name="Honda A."/>
            <person name="Hattori M."/>
            <person name="Murai T."/>
            <person name="Xavier J.R."/>
            <person name="Hirose N."/>
            <person name="Honda K."/>
        </authorList>
    </citation>
    <scope>NUCLEOTIDE SEQUENCE [LARGE SCALE GENOMIC DNA]</scope>
    <source>
        <strain evidence="2 3">CE91-St30</strain>
    </source>
</reference>
<keyword evidence="3" id="KW-1185">Reference proteome</keyword>